<organism evidence="1">
    <name type="scientific">uncultured Caudovirales phage</name>
    <dbReference type="NCBI Taxonomy" id="2100421"/>
    <lineage>
        <taxon>Viruses</taxon>
        <taxon>Duplodnaviria</taxon>
        <taxon>Heunggongvirae</taxon>
        <taxon>Uroviricota</taxon>
        <taxon>Caudoviricetes</taxon>
        <taxon>Peduoviridae</taxon>
        <taxon>Maltschvirus</taxon>
        <taxon>Maltschvirus maltsch</taxon>
    </lineage>
</organism>
<protein>
    <submittedName>
        <fullName evidence="1">Essential recombination function protein</fullName>
    </submittedName>
</protein>
<dbReference type="Pfam" id="PF04404">
    <property type="entry name" value="ERF"/>
    <property type="match status" value="1"/>
</dbReference>
<sequence>MKDLIKALSNFQSECPVIHKDTKGHNYTYADLTQIHSIINPILRKHGLCIVQPLDNEGIKTILFHVESGESLESFTTIPKIKLGIMNEYQSFGSGVTYYRRYALASMLGLITDKDLDACGVQVEAKPVPVQLPLAQWKKLIDVCNSVDELNALYAEKSDVVNNDKDVIKLFSNKKLSFTINDLDNE</sequence>
<evidence type="ECO:0000313" key="1">
    <source>
        <dbReference type="EMBL" id="CAB4148232.1"/>
    </source>
</evidence>
<gene>
    <name evidence="1" type="ORF">UFOVP520_11</name>
</gene>
<accession>A0A6J5MPE3</accession>
<name>A0A6J5MPE3_9CAUD</name>
<proteinExistence type="predicted"/>
<dbReference type="InterPro" id="IPR007499">
    <property type="entry name" value="ERF_bacteria_virus"/>
</dbReference>
<reference evidence="1" key="1">
    <citation type="submission" date="2020-04" db="EMBL/GenBank/DDBJ databases">
        <authorList>
            <person name="Chiriac C."/>
            <person name="Salcher M."/>
            <person name="Ghai R."/>
            <person name="Kavagutti S V."/>
        </authorList>
    </citation>
    <scope>NUCLEOTIDE SEQUENCE</scope>
</reference>
<dbReference type="EMBL" id="LR796495">
    <property type="protein sequence ID" value="CAB4148232.1"/>
    <property type="molecule type" value="Genomic_DNA"/>
</dbReference>